<dbReference type="GO" id="GO:0004366">
    <property type="term" value="F:glycerol-3-phosphate O-acyltransferase activity"/>
    <property type="evidence" value="ECO:0007669"/>
    <property type="project" value="TreeGrafter"/>
</dbReference>
<dbReference type="SMART" id="SM00563">
    <property type="entry name" value="PlsC"/>
    <property type="match status" value="1"/>
</dbReference>
<dbReference type="Pfam" id="PF01553">
    <property type="entry name" value="Acyltransferase"/>
    <property type="match status" value="1"/>
</dbReference>
<comment type="caution">
    <text evidence="3">The sequence shown here is derived from an EMBL/GenBank/DDBJ whole genome shotgun (WGS) entry which is preliminary data.</text>
</comment>
<reference evidence="3 4" key="1">
    <citation type="journal article" date="2018" name="ISME J.">
        <title>Endosymbiont genomes yield clues of tubeworm success.</title>
        <authorList>
            <person name="Li Y."/>
            <person name="Liles M.R."/>
            <person name="Halanych K.M."/>
        </authorList>
    </citation>
    <scope>NUCLEOTIDE SEQUENCE [LARGE SCALE GENOMIC DNA]</scope>
    <source>
        <strain evidence="3">A1464</strain>
    </source>
</reference>
<keyword evidence="1" id="KW-1133">Transmembrane helix</keyword>
<evidence type="ECO:0000313" key="4">
    <source>
        <dbReference type="Proteomes" id="UP000254266"/>
    </source>
</evidence>
<feature type="transmembrane region" description="Helical" evidence="1">
    <location>
        <begin position="315"/>
        <end position="337"/>
    </location>
</feature>
<gene>
    <name evidence="3" type="ORF">DIZ80_16915</name>
</gene>
<name>A0A370D6Q9_9GAMM</name>
<keyword evidence="4" id="KW-1185">Reference proteome</keyword>
<accession>A0A370D6Q9</accession>
<dbReference type="InterPro" id="IPR052744">
    <property type="entry name" value="GPAT/DAPAT"/>
</dbReference>
<keyword evidence="1" id="KW-0812">Transmembrane</keyword>
<dbReference type="PANTHER" id="PTHR31605:SF0">
    <property type="entry name" value="GLYCEROL-3-PHOSPHATE O-ACYLTRANSFERASE 1"/>
    <property type="match status" value="1"/>
</dbReference>
<evidence type="ECO:0000259" key="2">
    <source>
        <dbReference type="SMART" id="SM00563"/>
    </source>
</evidence>
<feature type="transmembrane region" description="Helical" evidence="1">
    <location>
        <begin position="385"/>
        <end position="402"/>
    </location>
</feature>
<dbReference type="SUPFAM" id="SSF69593">
    <property type="entry name" value="Glycerol-3-phosphate (1)-acyltransferase"/>
    <property type="match status" value="1"/>
</dbReference>
<keyword evidence="1" id="KW-0472">Membrane</keyword>
<evidence type="ECO:0000313" key="3">
    <source>
        <dbReference type="EMBL" id="RDH80708.1"/>
    </source>
</evidence>
<dbReference type="GO" id="GO:0008654">
    <property type="term" value="P:phospholipid biosynthetic process"/>
    <property type="evidence" value="ECO:0007669"/>
    <property type="project" value="TreeGrafter"/>
</dbReference>
<proteinExistence type="predicted"/>
<dbReference type="AlphaFoldDB" id="A0A370D6Q9"/>
<dbReference type="Proteomes" id="UP000254266">
    <property type="component" value="Unassembled WGS sequence"/>
</dbReference>
<feature type="transmembrane region" description="Helical" evidence="1">
    <location>
        <begin position="358"/>
        <end position="379"/>
    </location>
</feature>
<evidence type="ECO:0000256" key="1">
    <source>
        <dbReference type="SAM" id="Phobius"/>
    </source>
</evidence>
<sequence>MEEHKNKLKLGVSQKLWQKLCCLFVVSFYKKIEITGADILNNIRPIILCANHSNALADAVLLQYTSKRLIHPLARSGLFKNPILKIILSVWQAVPVYRRQDSEDGVVDNDAMFIKAYEMLAKNEVLMIFPEGQSHSDLQLKQLKTGVSRIILGYKEKYNEVPLVIPIGLNFTNTVKFRSNVYINFGKPVEIENEWSLSEEQDVKTLTDRIMMAMKGLVLEVEEVEDLVFVKQVERFFSLRHKKSRKRNLSQKFKSHKLLLTANEYLHKTVPDKVDEFKHHLRHFNRLCNKLGINDYNLSVSYNSQMIRKFVLRSFFIILVVLPVGLYGFINSFLPYLMTKISSRLLSKGDDQYDTSKILTGTLFFSVFWFLQTQVVYSLSGLNAAIIYVVLLLPTSLTALIIEREQHQIIDNLRVFIILIRSGNLRRYLLKKRKNIEKELASLIKLARNNNQY</sequence>
<dbReference type="InterPro" id="IPR002123">
    <property type="entry name" value="Plipid/glycerol_acylTrfase"/>
</dbReference>
<organism evidence="3 4">
    <name type="scientific">endosymbiont of Galathealinum brachiosum</name>
    <dbReference type="NCBI Taxonomy" id="2200906"/>
    <lineage>
        <taxon>Bacteria</taxon>
        <taxon>Pseudomonadati</taxon>
        <taxon>Pseudomonadota</taxon>
        <taxon>Gammaproteobacteria</taxon>
        <taxon>sulfur-oxidizing symbionts</taxon>
    </lineage>
</organism>
<dbReference type="PANTHER" id="PTHR31605">
    <property type="entry name" value="GLYCEROL-3-PHOSPHATE O-ACYLTRANSFERASE 1"/>
    <property type="match status" value="1"/>
</dbReference>
<dbReference type="EMBL" id="QFXC01000014">
    <property type="protein sequence ID" value="RDH80708.1"/>
    <property type="molecule type" value="Genomic_DNA"/>
</dbReference>
<feature type="domain" description="Phospholipid/glycerol acyltransferase" evidence="2">
    <location>
        <begin position="46"/>
        <end position="172"/>
    </location>
</feature>
<dbReference type="GO" id="GO:0016287">
    <property type="term" value="F:glycerone-phosphate O-acyltransferase activity"/>
    <property type="evidence" value="ECO:0007669"/>
    <property type="project" value="TreeGrafter"/>
</dbReference>
<protein>
    <recommendedName>
        <fullName evidence="2">Phospholipid/glycerol acyltransferase domain-containing protein</fullName>
    </recommendedName>
</protein>